<accession>A0A251UKQ1</accession>
<reference evidence="2" key="1">
    <citation type="journal article" date="2017" name="Nature">
        <title>The sunflower genome provides insights into oil metabolism, flowering and Asterid evolution.</title>
        <authorList>
            <person name="Badouin H."/>
            <person name="Gouzy J."/>
            <person name="Grassa C.J."/>
            <person name="Murat F."/>
            <person name="Staton S.E."/>
            <person name="Cottret L."/>
            <person name="Lelandais-Briere C."/>
            <person name="Owens G.L."/>
            <person name="Carrere S."/>
            <person name="Mayjonade B."/>
            <person name="Legrand L."/>
            <person name="Gill N."/>
            <person name="Kane N.C."/>
            <person name="Bowers J.E."/>
            <person name="Hubner S."/>
            <person name="Bellec A."/>
            <person name="Berard A."/>
            <person name="Berges H."/>
            <person name="Blanchet N."/>
            <person name="Boniface M.C."/>
            <person name="Brunel D."/>
            <person name="Catrice O."/>
            <person name="Chaidir N."/>
            <person name="Claudel C."/>
            <person name="Donnadieu C."/>
            <person name="Faraut T."/>
            <person name="Fievet G."/>
            <person name="Helmstetter N."/>
            <person name="King M."/>
            <person name="Knapp S.J."/>
            <person name="Lai Z."/>
            <person name="Le Paslier M.C."/>
            <person name="Lippi Y."/>
            <person name="Lorenzon L."/>
            <person name="Mandel J.R."/>
            <person name="Marage G."/>
            <person name="Marchand G."/>
            <person name="Marquand E."/>
            <person name="Bret-Mestries E."/>
            <person name="Morien E."/>
            <person name="Nambeesan S."/>
            <person name="Nguyen T."/>
            <person name="Pegot-Espagnet P."/>
            <person name="Pouilly N."/>
            <person name="Raftis F."/>
            <person name="Sallet E."/>
            <person name="Schiex T."/>
            <person name="Thomas J."/>
            <person name="Vandecasteele C."/>
            <person name="Vares D."/>
            <person name="Vear F."/>
            <person name="Vautrin S."/>
            <person name="Crespi M."/>
            <person name="Mangin B."/>
            <person name="Burke J.M."/>
            <person name="Salse J."/>
            <person name="Munos S."/>
            <person name="Vincourt P."/>
            <person name="Rieseberg L.H."/>
            <person name="Langlade N.B."/>
        </authorList>
    </citation>
    <scope>NUCLEOTIDE SEQUENCE [LARGE SCALE GENOMIC DNA]</scope>
    <source>
        <strain evidence="2">cv. SF193</strain>
    </source>
</reference>
<proteinExistence type="predicted"/>
<gene>
    <name evidence="1" type="ORF">HannXRQ_Chr06g0176481</name>
</gene>
<protein>
    <submittedName>
        <fullName evidence="1">Uncharacterized protein</fullName>
    </submittedName>
</protein>
<evidence type="ECO:0000313" key="2">
    <source>
        <dbReference type="Proteomes" id="UP000215914"/>
    </source>
</evidence>
<dbReference type="AlphaFoldDB" id="A0A251UKQ1"/>
<organism evidence="1 2">
    <name type="scientific">Helianthus annuus</name>
    <name type="common">Common sunflower</name>
    <dbReference type="NCBI Taxonomy" id="4232"/>
    <lineage>
        <taxon>Eukaryota</taxon>
        <taxon>Viridiplantae</taxon>
        <taxon>Streptophyta</taxon>
        <taxon>Embryophyta</taxon>
        <taxon>Tracheophyta</taxon>
        <taxon>Spermatophyta</taxon>
        <taxon>Magnoliopsida</taxon>
        <taxon>eudicotyledons</taxon>
        <taxon>Gunneridae</taxon>
        <taxon>Pentapetalae</taxon>
        <taxon>asterids</taxon>
        <taxon>campanulids</taxon>
        <taxon>Asterales</taxon>
        <taxon>Asteraceae</taxon>
        <taxon>Asteroideae</taxon>
        <taxon>Heliantheae alliance</taxon>
        <taxon>Heliantheae</taxon>
        <taxon>Helianthus</taxon>
    </lineage>
</organism>
<keyword evidence="2" id="KW-1185">Reference proteome</keyword>
<sequence>MIKSNCCVEMLNLVLEEMIQRGRIIHSSKGLLLRFRRIYTTRSRRQLRSGSTWRGTERTKIQSSG</sequence>
<dbReference type="EMBL" id="CM007895">
    <property type="protein sequence ID" value="OTG22901.1"/>
    <property type="molecule type" value="Genomic_DNA"/>
</dbReference>
<evidence type="ECO:0000313" key="1">
    <source>
        <dbReference type="EMBL" id="OTG22901.1"/>
    </source>
</evidence>
<dbReference type="Proteomes" id="UP000215914">
    <property type="component" value="Chromosome 6"/>
</dbReference>
<dbReference type="InParanoid" id="A0A251UKQ1"/>
<name>A0A251UKQ1_HELAN</name>